<dbReference type="InterPro" id="IPR040159">
    <property type="entry name" value="CLS_fam"/>
</dbReference>
<dbReference type="Proteomes" id="UP000078512">
    <property type="component" value="Unassembled WGS sequence"/>
</dbReference>
<sequence length="837" mass="90666">MKPPFPSAAQAYAKSIDSATASRHHPEARLTILPLPSLAALYPMDEPHHHLSHPSSTSSLSSVHHHRMDSTSALTHPLSRSNPTQPSQQQQFNSQSRPHQQQPGYQSYDSRYQKYPGSNPHSSQQQQSKTTIPFTSPIDQKFTSRETGAGQGPEYMGTSMESLLNAIEVHSSSASSSSSRSPSPSSASTFHSVSPAPQSPQLGSVTNNKARMSISNLLDDTSSENGRIPAMPAAPQQQKQQQQQRSPKVKAKSASPTFSTIDFNKRKWSNLSSANFEEERNAKIRRSIQAHVSGRPGSLSPKLSSMSSSTSTDTQCGTVLSRQVFESKDPSTRYQMTTISCLHASVAQKSYGSEKRFLCPPPIVNIQAPHDGSNSALSSRPQVTMSVICETGDNNSALGQRSTLEDDRTGTFRYLYVTGTAKAKSFQLKLQVYDRACLPNGFVAAAAGPDAEEGVVNVADLPAPYAVFDSAPIAIISKPSKKTAKARNVSSCILAGSLVSLFNRINSQTVRTKYMSVQDGEFCAKNSTWSAFSITIVANGPCGLGRMGSPKSHHRQSPVQSSSPITYGAEIILTETETGIQTDRLIVCKVENGRIQQNATGPICQMQKVALMSTERNEDGEPVYLSAVGNDHQVGRYMDHSTTTKTLLNYQASTMIGGNPDFLKPGGDDFLCWTIVGISKFEYTYFESLPAASENETPHPITPFPTLMKNPVYNAASHTLELVVSNFHAPAGAKHQDQSPMDVWLGSRGPLKTQIIRRTTLKESSGEGGSGGGAHVDQTTLLVDLPQSSQMGVSPEEKSISLPLLFVRQTDGITYNSRAKVVFTCPDDSERWTVSMA</sequence>
<evidence type="ECO:0000313" key="10">
    <source>
        <dbReference type="EMBL" id="OAQ36256.1"/>
    </source>
</evidence>
<evidence type="ECO:0000256" key="6">
    <source>
        <dbReference type="ARBA" id="ARBA00023242"/>
    </source>
</evidence>
<dbReference type="InterPro" id="IPR015351">
    <property type="entry name" value="RBP-J/Cbf11/Cbf12_DNA-bd"/>
</dbReference>
<dbReference type="InterPro" id="IPR008967">
    <property type="entry name" value="p53-like_TF_DNA-bd_sf"/>
</dbReference>
<accession>A0A197KHZ2</accession>
<dbReference type="SMART" id="SM01268">
    <property type="entry name" value="BTD"/>
    <property type="match status" value="1"/>
</dbReference>
<comment type="subcellular location">
    <subcellularLocation>
        <location evidence="1">Nucleus</location>
    </subcellularLocation>
</comment>
<feature type="region of interest" description="Disordered" evidence="7">
    <location>
        <begin position="169"/>
        <end position="207"/>
    </location>
</feature>
<feature type="compositionally biased region" description="Polar residues" evidence="7">
    <location>
        <begin position="119"/>
        <end position="138"/>
    </location>
</feature>
<proteinExistence type="inferred from homology"/>
<dbReference type="PANTHER" id="PTHR10665">
    <property type="entry name" value="RECOMBINING BINDING PROTEIN SUPPRESSOR OF HAIRLESS"/>
    <property type="match status" value="1"/>
</dbReference>
<dbReference type="Gene3D" id="2.60.40.1450">
    <property type="entry name" value="LAG1, DNA binding domain"/>
    <property type="match status" value="1"/>
</dbReference>
<feature type="region of interest" description="Disordered" evidence="7">
    <location>
        <begin position="219"/>
        <end position="257"/>
    </location>
</feature>
<dbReference type="AlphaFoldDB" id="A0A197KHZ2"/>
<dbReference type="STRING" id="1314771.A0A197KHZ2"/>
<gene>
    <name evidence="10" type="ORF">K457DRAFT_27246</name>
</gene>
<evidence type="ECO:0000256" key="3">
    <source>
        <dbReference type="ARBA" id="ARBA00023015"/>
    </source>
</evidence>
<comment type="similarity">
    <text evidence="2">Belongs to the Su(H) family.</text>
</comment>
<organism evidence="10 11">
    <name type="scientific">Linnemannia elongata AG-77</name>
    <dbReference type="NCBI Taxonomy" id="1314771"/>
    <lineage>
        <taxon>Eukaryota</taxon>
        <taxon>Fungi</taxon>
        <taxon>Fungi incertae sedis</taxon>
        <taxon>Mucoromycota</taxon>
        <taxon>Mortierellomycotina</taxon>
        <taxon>Mortierellomycetes</taxon>
        <taxon>Mortierellales</taxon>
        <taxon>Mortierellaceae</taxon>
        <taxon>Linnemannia</taxon>
    </lineage>
</organism>
<evidence type="ECO:0000259" key="8">
    <source>
        <dbReference type="SMART" id="SM01267"/>
    </source>
</evidence>
<dbReference type="InterPro" id="IPR037095">
    <property type="entry name" value="RBP-J/Cbf11_DNA-bd_sf"/>
</dbReference>
<dbReference type="EMBL" id="KV442012">
    <property type="protein sequence ID" value="OAQ36256.1"/>
    <property type="molecule type" value="Genomic_DNA"/>
</dbReference>
<name>A0A197KHZ2_9FUNG</name>
<dbReference type="Gene3D" id="2.80.10.50">
    <property type="match status" value="1"/>
</dbReference>
<feature type="domain" description="RBP-J/Cbf11/Cbf12 DNA binding" evidence="8">
    <location>
        <begin position="338"/>
        <end position="490"/>
    </location>
</feature>
<keyword evidence="3" id="KW-0805">Transcription regulation</keyword>
<dbReference type="SUPFAM" id="SSF49417">
    <property type="entry name" value="p53-like transcription factors"/>
    <property type="match status" value="1"/>
</dbReference>
<evidence type="ECO:0008006" key="12">
    <source>
        <dbReference type="Google" id="ProtNLM"/>
    </source>
</evidence>
<feature type="region of interest" description="Disordered" evidence="7">
    <location>
        <begin position="1"/>
        <end position="25"/>
    </location>
</feature>
<dbReference type="GO" id="GO:0000978">
    <property type="term" value="F:RNA polymerase II cis-regulatory region sequence-specific DNA binding"/>
    <property type="evidence" value="ECO:0007669"/>
    <property type="project" value="InterPro"/>
</dbReference>
<evidence type="ECO:0000256" key="2">
    <source>
        <dbReference type="ARBA" id="ARBA00009704"/>
    </source>
</evidence>
<keyword evidence="4" id="KW-0238">DNA-binding</keyword>
<dbReference type="GO" id="GO:0001228">
    <property type="term" value="F:DNA-binding transcription activator activity, RNA polymerase II-specific"/>
    <property type="evidence" value="ECO:0007669"/>
    <property type="project" value="InterPro"/>
</dbReference>
<dbReference type="OrthoDB" id="5600360at2759"/>
<dbReference type="GO" id="GO:0005634">
    <property type="term" value="C:nucleus"/>
    <property type="evidence" value="ECO:0007669"/>
    <property type="project" value="UniProtKB-SubCell"/>
</dbReference>
<keyword evidence="5" id="KW-0804">Transcription</keyword>
<evidence type="ECO:0000256" key="4">
    <source>
        <dbReference type="ARBA" id="ARBA00023125"/>
    </source>
</evidence>
<dbReference type="Pfam" id="PF09270">
    <property type="entry name" value="BTD"/>
    <property type="match status" value="1"/>
</dbReference>
<dbReference type="Pfam" id="PF09271">
    <property type="entry name" value="LAG1-DNAbind"/>
    <property type="match status" value="1"/>
</dbReference>
<feature type="region of interest" description="Disordered" evidence="7">
    <location>
        <begin position="287"/>
        <end position="315"/>
    </location>
</feature>
<feature type="compositionally biased region" description="Low complexity" evidence="7">
    <location>
        <begin position="53"/>
        <end position="62"/>
    </location>
</feature>
<evidence type="ECO:0000256" key="5">
    <source>
        <dbReference type="ARBA" id="ARBA00023163"/>
    </source>
</evidence>
<reference evidence="10 11" key="1">
    <citation type="submission" date="2016-05" db="EMBL/GenBank/DDBJ databases">
        <title>Genome sequencing reveals origins of a unique bacterial endosymbiosis in the earliest lineages of terrestrial Fungi.</title>
        <authorList>
            <consortium name="DOE Joint Genome Institute"/>
            <person name="Uehling J."/>
            <person name="Gryganskyi A."/>
            <person name="Hameed K."/>
            <person name="Tschaplinski T."/>
            <person name="Misztal P."/>
            <person name="Wu S."/>
            <person name="Desiro A."/>
            <person name="Vande Pol N."/>
            <person name="Du Z.-Y."/>
            <person name="Zienkiewicz A."/>
            <person name="Zienkiewicz K."/>
            <person name="Morin E."/>
            <person name="Tisserant E."/>
            <person name="Splivallo R."/>
            <person name="Hainaut M."/>
            <person name="Henrissat B."/>
            <person name="Ohm R."/>
            <person name="Kuo A."/>
            <person name="Yan J."/>
            <person name="Lipzen A."/>
            <person name="Nolan M."/>
            <person name="Labutti K."/>
            <person name="Barry K."/>
            <person name="Goldstein A."/>
            <person name="Labbe J."/>
            <person name="Schadt C."/>
            <person name="Tuskan G."/>
            <person name="Grigoriev I."/>
            <person name="Martin F."/>
            <person name="Vilgalys R."/>
            <person name="Bonito G."/>
        </authorList>
    </citation>
    <scope>NUCLEOTIDE SEQUENCE [LARGE SCALE GENOMIC DNA]</scope>
    <source>
        <strain evidence="10 11">AG-77</strain>
    </source>
</reference>
<feature type="region of interest" description="Disordered" evidence="7">
    <location>
        <begin position="46"/>
        <end position="157"/>
    </location>
</feature>
<feature type="compositionally biased region" description="Low complexity" evidence="7">
    <location>
        <begin position="171"/>
        <end position="196"/>
    </location>
</feature>
<keyword evidence="11" id="KW-1185">Reference proteome</keyword>
<feature type="compositionally biased region" description="Low complexity" evidence="7">
    <location>
        <begin position="79"/>
        <end position="102"/>
    </location>
</feature>
<dbReference type="InterPro" id="IPR015350">
    <property type="entry name" value="Beta-trefoil_DNA-bd_dom"/>
</dbReference>
<protein>
    <recommendedName>
        <fullName evidence="12">LAG1-DNAbind-domain-containing protein</fullName>
    </recommendedName>
</protein>
<dbReference type="SUPFAM" id="SSF110217">
    <property type="entry name" value="DNA-binding protein LAG-1 (CSL)"/>
    <property type="match status" value="1"/>
</dbReference>
<dbReference type="SMART" id="SM01267">
    <property type="entry name" value="LAG1_DNAbind"/>
    <property type="match status" value="1"/>
</dbReference>
<evidence type="ECO:0000259" key="9">
    <source>
        <dbReference type="SMART" id="SM01268"/>
    </source>
</evidence>
<feature type="domain" description="Beta-trefoil DNA-binding" evidence="9">
    <location>
        <begin position="491"/>
        <end position="654"/>
    </location>
</feature>
<keyword evidence="6" id="KW-0539">Nucleus</keyword>
<evidence type="ECO:0000256" key="1">
    <source>
        <dbReference type="ARBA" id="ARBA00004123"/>
    </source>
</evidence>
<evidence type="ECO:0000313" key="11">
    <source>
        <dbReference type="Proteomes" id="UP000078512"/>
    </source>
</evidence>
<evidence type="ECO:0000256" key="7">
    <source>
        <dbReference type="SAM" id="MobiDB-lite"/>
    </source>
</evidence>
<dbReference type="InterPro" id="IPR036358">
    <property type="entry name" value="BTD_sf"/>
</dbReference>
<feature type="compositionally biased region" description="Low complexity" evidence="7">
    <location>
        <begin position="298"/>
        <end position="312"/>
    </location>
</feature>